<dbReference type="SMART" id="SM00702">
    <property type="entry name" value="P4Hc"/>
    <property type="match status" value="1"/>
</dbReference>
<gene>
    <name evidence="9" type="ORF">EV695_2931</name>
</gene>
<dbReference type="InterPro" id="IPR005123">
    <property type="entry name" value="Oxoglu/Fe-dep_dioxygenase_dom"/>
</dbReference>
<dbReference type="PANTHER" id="PTHR41536:SF1">
    <property type="entry name" value="PKHD-TYPE HYDROXYLASE YBIX"/>
    <property type="match status" value="1"/>
</dbReference>
<proteinExistence type="inferred from homology"/>
<reference evidence="9 10" key="1">
    <citation type="submission" date="2019-03" db="EMBL/GenBank/DDBJ databases">
        <title>Genomic Encyclopedia of Type Strains, Phase IV (KMG-IV): sequencing the most valuable type-strain genomes for metagenomic binning, comparative biology and taxonomic classification.</title>
        <authorList>
            <person name="Goeker M."/>
        </authorList>
    </citation>
    <scope>NUCLEOTIDE SEQUENCE [LARGE SCALE GENOMIC DNA]</scope>
    <source>
        <strain evidence="9 10">DSM 24830</strain>
    </source>
</reference>
<organism evidence="9 10">
    <name type="scientific">Cocleimonas flava</name>
    <dbReference type="NCBI Taxonomy" id="634765"/>
    <lineage>
        <taxon>Bacteria</taxon>
        <taxon>Pseudomonadati</taxon>
        <taxon>Pseudomonadota</taxon>
        <taxon>Gammaproteobacteria</taxon>
        <taxon>Thiotrichales</taxon>
        <taxon>Thiotrichaceae</taxon>
        <taxon>Cocleimonas</taxon>
    </lineage>
</organism>
<dbReference type="InterPro" id="IPR006620">
    <property type="entry name" value="Pro_4_hyd_alph"/>
</dbReference>
<comment type="cofactor">
    <cofactor evidence="7">
        <name>Fe(2+)</name>
        <dbReference type="ChEBI" id="CHEBI:29033"/>
    </cofactor>
    <text evidence="7">Binds 1 Fe(2+) ion per subunit.</text>
</comment>
<feature type="binding site" evidence="7">
    <location>
        <position position="98"/>
    </location>
    <ligand>
        <name>Fe cation</name>
        <dbReference type="ChEBI" id="CHEBI:24875"/>
    </ligand>
</feature>
<evidence type="ECO:0000256" key="4">
    <source>
        <dbReference type="ARBA" id="ARBA00022964"/>
    </source>
</evidence>
<feature type="binding site" evidence="7">
    <location>
        <position position="169"/>
    </location>
    <ligand>
        <name>2-oxoglutarate</name>
        <dbReference type="ChEBI" id="CHEBI:16810"/>
    </ligand>
</feature>
<comment type="cofactor">
    <cofactor evidence="1 7">
        <name>L-ascorbate</name>
        <dbReference type="ChEBI" id="CHEBI:38290"/>
    </cofactor>
</comment>
<evidence type="ECO:0000256" key="6">
    <source>
        <dbReference type="ARBA" id="ARBA00023004"/>
    </source>
</evidence>
<keyword evidence="4 7" id="KW-0223">Dioxygenase</keyword>
<evidence type="ECO:0000256" key="7">
    <source>
        <dbReference type="HAMAP-Rule" id="MF_00657"/>
    </source>
</evidence>
<dbReference type="InterPro" id="IPR023550">
    <property type="entry name" value="PKHD_hydroxylase"/>
</dbReference>
<feature type="binding site" evidence="7">
    <location>
        <position position="96"/>
    </location>
    <ligand>
        <name>Fe cation</name>
        <dbReference type="ChEBI" id="CHEBI:24875"/>
    </ligand>
</feature>
<dbReference type="OrthoDB" id="9812472at2"/>
<dbReference type="PANTHER" id="PTHR41536">
    <property type="entry name" value="PKHD-TYPE HYDROXYLASE YBIX"/>
    <property type="match status" value="1"/>
</dbReference>
<sequence length="226" mass="25175">MLLIIKNVLKQNQLKVISTLLKQADFVDGKLSAGKEAVKVKNNVELAQQSPLHDQLNQMVMTSLLQHPEYQASVFPLKVATPFYARYAKGMEYGFHVDDPVMGAASGGMQNRYRSDISTTVFLNDDYDGGELIIKTAFGEQSIKLSAGDAVVYPSSSLHKVTEVTKGERLVAVTWAQSMIKDNSQRELLYELGQARETLLEKSPNSDETSKVSNVYANLVRRWSEL</sequence>
<keyword evidence="6 7" id="KW-0408">Iron</keyword>
<evidence type="ECO:0000313" key="9">
    <source>
        <dbReference type="EMBL" id="TCJ84968.1"/>
    </source>
</evidence>
<evidence type="ECO:0000259" key="8">
    <source>
        <dbReference type="PROSITE" id="PS51471"/>
    </source>
</evidence>
<comment type="caution">
    <text evidence="9">The sequence shown here is derived from an EMBL/GenBank/DDBJ whole genome shotgun (WGS) entry which is preliminary data.</text>
</comment>
<keyword evidence="10" id="KW-1185">Reference proteome</keyword>
<dbReference type="Pfam" id="PF13640">
    <property type="entry name" value="2OG-FeII_Oxy_3"/>
    <property type="match status" value="1"/>
</dbReference>
<evidence type="ECO:0000256" key="2">
    <source>
        <dbReference type="ARBA" id="ARBA00022723"/>
    </source>
</evidence>
<dbReference type="GO" id="GO:0006879">
    <property type="term" value="P:intracellular iron ion homeostasis"/>
    <property type="evidence" value="ECO:0007669"/>
    <property type="project" value="TreeGrafter"/>
</dbReference>
<evidence type="ECO:0000256" key="3">
    <source>
        <dbReference type="ARBA" id="ARBA00022896"/>
    </source>
</evidence>
<dbReference type="Gene3D" id="4.10.860.20">
    <property type="entry name" value="Rabenosyn, Rab binding domain"/>
    <property type="match status" value="1"/>
</dbReference>
<dbReference type="EMBL" id="SMFQ01000004">
    <property type="protein sequence ID" value="TCJ84968.1"/>
    <property type="molecule type" value="Genomic_DNA"/>
</dbReference>
<dbReference type="Gene3D" id="2.60.120.620">
    <property type="entry name" value="q2cbj1_9rhob like domain"/>
    <property type="match status" value="1"/>
</dbReference>
<dbReference type="NCBIfam" id="NF003974">
    <property type="entry name" value="PRK05467.1-3"/>
    <property type="match status" value="1"/>
</dbReference>
<keyword evidence="3 7" id="KW-0847">Vitamin C</keyword>
<dbReference type="GO" id="GO:0016706">
    <property type="term" value="F:2-oxoglutarate-dependent dioxygenase activity"/>
    <property type="evidence" value="ECO:0007669"/>
    <property type="project" value="UniProtKB-UniRule"/>
</dbReference>
<keyword evidence="5 7" id="KW-0560">Oxidoreductase</keyword>
<dbReference type="GO" id="GO:0006974">
    <property type="term" value="P:DNA damage response"/>
    <property type="evidence" value="ECO:0007669"/>
    <property type="project" value="TreeGrafter"/>
</dbReference>
<dbReference type="Proteomes" id="UP000294887">
    <property type="component" value="Unassembled WGS sequence"/>
</dbReference>
<evidence type="ECO:0000313" key="10">
    <source>
        <dbReference type="Proteomes" id="UP000294887"/>
    </source>
</evidence>
<feature type="domain" description="Fe2OG dioxygenase" evidence="8">
    <location>
        <begin position="78"/>
        <end position="178"/>
    </location>
</feature>
<feature type="binding site" evidence="7">
    <location>
        <position position="159"/>
    </location>
    <ligand>
        <name>Fe cation</name>
        <dbReference type="ChEBI" id="CHEBI:24875"/>
    </ligand>
</feature>
<dbReference type="GO" id="GO:0005506">
    <property type="term" value="F:iron ion binding"/>
    <property type="evidence" value="ECO:0007669"/>
    <property type="project" value="UniProtKB-UniRule"/>
</dbReference>
<accession>A0A4R1F0E5</accession>
<keyword evidence="2 7" id="KW-0479">Metal-binding</keyword>
<dbReference type="AlphaFoldDB" id="A0A4R1F0E5"/>
<dbReference type="HAMAP" id="MF_00657">
    <property type="entry name" value="Hydroxyl_YbiX"/>
    <property type="match status" value="1"/>
</dbReference>
<name>A0A4R1F0E5_9GAMM</name>
<dbReference type="RefSeq" id="WP_131906689.1">
    <property type="nucleotide sequence ID" value="NZ_BAAAFU010000006.1"/>
</dbReference>
<evidence type="ECO:0000256" key="5">
    <source>
        <dbReference type="ARBA" id="ARBA00023002"/>
    </source>
</evidence>
<dbReference type="InterPro" id="IPR044862">
    <property type="entry name" value="Pro_4_hyd_alph_FE2OG_OXY"/>
</dbReference>
<dbReference type="InterPro" id="IPR041097">
    <property type="entry name" value="PKHD_C"/>
</dbReference>
<dbReference type="PROSITE" id="PS51471">
    <property type="entry name" value="FE2OG_OXY"/>
    <property type="match status" value="1"/>
</dbReference>
<dbReference type="NCBIfam" id="NF003975">
    <property type="entry name" value="PRK05467.1-4"/>
    <property type="match status" value="1"/>
</dbReference>
<dbReference type="Pfam" id="PF18331">
    <property type="entry name" value="PKHD_C"/>
    <property type="match status" value="1"/>
</dbReference>
<protein>
    <submittedName>
        <fullName evidence="9">PKHD-type hydroxylase</fullName>
    </submittedName>
</protein>
<dbReference type="GO" id="GO:0031418">
    <property type="term" value="F:L-ascorbic acid binding"/>
    <property type="evidence" value="ECO:0007669"/>
    <property type="project" value="UniProtKB-KW"/>
</dbReference>
<evidence type="ECO:0000256" key="1">
    <source>
        <dbReference type="ARBA" id="ARBA00001961"/>
    </source>
</evidence>